<comment type="caution">
    <text evidence="8">The sequence shown here is derived from an EMBL/GenBank/DDBJ whole genome shotgun (WGS) entry which is preliminary data.</text>
</comment>
<evidence type="ECO:0000256" key="2">
    <source>
        <dbReference type="ARBA" id="ARBA00022617"/>
    </source>
</evidence>
<dbReference type="AlphaFoldDB" id="A0A917VTS4"/>
<dbReference type="PANTHER" id="PTHR46696">
    <property type="entry name" value="P450, PUTATIVE (EUROFUNG)-RELATED"/>
    <property type="match status" value="1"/>
</dbReference>
<reference evidence="8" key="2">
    <citation type="submission" date="2020-09" db="EMBL/GenBank/DDBJ databases">
        <authorList>
            <person name="Sun Q."/>
            <person name="Zhou Y."/>
        </authorList>
    </citation>
    <scope>NUCLEOTIDE SEQUENCE</scope>
    <source>
        <strain evidence="8">CGMCC 4.3508</strain>
    </source>
</reference>
<proteinExistence type="inferred from homology"/>
<dbReference type="PROSITE" id="PS00086">
    <property type="entry name" value="CYTOCHROME_P450"/>
    <property type="match status" value="1"/>
</dbReference>
<dbReference type="Gene3D" id="1.10.630.10">
    <property type="entry name" value="Cytochrome P450"/>
    <property type="match status" value="1"/>
</dbReference>
<keyword evidence="9" id="KW-1185">Reference proteome</keyword>
<evidence type="ECO:0000313" key="8">
    <source>
        <dbReference type="EMBL" id="GGL13777.1"/>
    </source>
</evidence>
<evidence type="ECO:0000256" key="4">
    <source>
        <dbReference type="ARBA" id="ARBA00023002"/>
    </source>
</evidence>
<dbReference type="GO" id="GO:0005506">
    <property type="term" value="F:iron ion binding"/>
    <property type="evidence" value="ECO:0007669"/>
    <property type="project" value="InterPro"/>
</dbReference>
<protein>
    <submittedName>
        <fullName evidence="8">Cytochrome P450</fullName>
    </submittedName>
</protein>
<keyword evidence="4 7" id="KW-0560">Oxidoreductase</keyword>
<keyword evidence="6 7" id="KW-0503">Monooxygenase</keyword>
<dbReference type="SUPFAM" id="SSF48264">
    <property type="entry name" value="Cytochrome P450"/>
    <property type="match status" value="1"/>
</dbReference>
<evidence type="ECO:0000313" key="9">
    <source>
        <dbReference type="Proteomes" id="UP000638263"/>
    </source>
</evidence>
<dbReference type="InterPro" id="IPR001128">
    <property type="entry name" value="Cyt_P450"/>
</dbReference>
<gene>
    <name evidence="8" type="ORF">GCM10011588_30260</name>
</gene>
<dbReference type="InterPro" id="IPR017972">
    <property type="entry name" value="Cyt_P450_CS"/>
</dbReference>
<evidence type="ECO:0000256" key="1">
    <source>
        <dbReference type="ARBA" id="ARBA00010617"/>
    </source>
</evidence>
<dbReference type="GO" id="GO:0020037">
    <property type="term" value="F:heme binding"/>
    <property type="evidence" value="ECO:0007669"/>
    <property type="project" value="InterPro"/>
</dbReference>
<dbReference type="PANTHER" id="PTHR46696:SF6">
    <property type="entry name" value="P450, PUTATIVE (EUROFUNG)-RELATED"/>
    <property type="match status" value="1"/>
</dbReference>
<name>A0A917VTS4_9NOCA</name>
<reference evidence="8" key="1">
    <citation type="journal article" date="2014" name="Int. J. Syst. Evol. Microbiol.">
        <title>Complete genome sequence of Corynebacterium casei LMG S-19264T (=DSM 44701T), isolated from a smear-ripened cheese.</title>
        <authorList>
            <consortium name="US DOE Joint Genome Institute (JGI-PGF)"/>
            <person name="Walter F."/>
            <person name="Albersmeier A."/>
            <person name="Kalinowski J."/>
            <person name="Ruckert C."/>
        </authorList>
    </citation>
    <scope>NUCLEOTIDE SEQUENCE</scope>
    <source>
        <strain evidence="8">CGMCC 4.3508</strain>
    </source>
</reference>
<evidence type="ECO:0000256" key="7">
    <source>
        <dbReference type="RuleBase" id="RU000461"/>
    </source>
</evidence>
<dbReference type="GO" id="GO:0004497">
    <property type="term" value="F:monooxygenase activity"/>
    <property type="evidence" value="ECO:0007669"/>
    <property type="project" value="UniProtKB-KW"/>
</dbReference>
<dbReference type="PRINTS" id="PR00359">
    <property type="entry name" value="BP450"/>
</dbReference>
<accession>A0A917VTS4</accession>
<evidence type="ECO:0000256" key="3">
    <source>
        <dbReference type="ARBA" id="ARBA00022723"/>
    </source>
</evidence>
<dbReference type="EMBL" id="BMMH01000005">
    <property type="protein sequence ID" value="GGL13777.1"/>
    <property type="molecule type" value="Genomic_DNA"/>
</dbReference>
<keyword evidence="3 7" id="KW-0479">Metal-binding</keyword>
<dbReference type="GO" id="GO:0016705">
    <property type="term" value="F:oxidoreductase activity, acting on paired donors, with incorporation or reduction of molecular oxygen"/>
    <property type="evidence" value="ECO:0007669"/>
    <property type="project" value="InterPro"/>
</dbReference>
<dbReference type="InterPro" id="IPR036396">
    <property type="entry name" value="Cyt_P450_sf"/>
</dbReference>
<dbReference type="Pfam" id="PF00067">
    <property type="entry name" value="p450"/>
    <property type="match status" value="1"/>
</dbReference>
<dbReference type="Proteomes" id="UP000638263">
    <property type="component" value="Unassembled WGS sequence"/>
</dbReference>
<sequence>MTTTEHGSNGRVEVEFDHHSAEFRENNYAQFDELRSKCPVTHSSTHGGFWVFSDYATVFEAARDDDMFNSYPSVGVPASEMPFPIIPIESDPPLTQKLRSILLNRFSPKATDTLEPKARELATELIDGFIERGSCDIVQELTTPLPARLTLHMLGMDESKYEHWVHWVHSTVHDRASDPEKAGIAGMEMFGEIAEHMAQRRSEGFGDDALSALMQAKIDGTPLDDVQITMYTVLLLMGGMDTTSGLTGNAMIRLIERPELRQRLIEDRDLLPDATEEFLRYDTPTQGLARTIGKDGRFCGFEMKKGERAVLLWAAANRDPAVFEDPDVIDFDRQNKKHLAFGVGAHRCMGSSLARMMFRVMMDEILTRLPDFELAGTPERFEDAAEVYAVSSMPIRFTPGPRVGDGAS</sequence>
<evidence type="ECO:0000256" key="6">
    <source>
        <dbReference type="ARBA" id="ARBA00023033"/>
    </source>
</evidence>
<organism evidence="8 9">
    <name type="scientific">Nocardia jinanensis</name>
    <dbReference type="NCBI Taxonomy" id="382504"/>
    <lineage>
        <taxon>Bacteria</taxon>
        <taxon>Bacillati</taxon>
        <taxon>Actinomycetota</taxon>
        <taxon>Actinomycetes</taxon>
        <taxon>Mycobacteriales</taxon>
        <taxon>Nocardiaceae</taxon>
        <taxon>Nocardia</taxon>
    </lineage>
</organism>
<dbReference type="InterPro" id="IPR002397">
    <property type="entry name" value="Cyt_P450_B"/>
</dbReference>
<comment type="similarity">
    <text evidence="1 7">Belongs to the cytochrome P450 family.</text>
</comment>
<keyword evidence="2 7" id="KW-0349">Heme</keyword>
<keyword evidence="5 7" id="KW-0408">Iron</keyword>
<dbReference type="RefSeq" id="WP_062997511.1">
    <property type="nucleotide sequence ID" value="NZ_BMMH01000005.1"/>
</dbReference>
<evidence type="ECO:0000256" key="5">
    <source>
        <dbReference type="ARBA" id="ARBA00023004"/>
    </source>
</evidence>